<proteinExistence type="predicted"/>
<keyword evidence="2" id="KW-0812">Transmembrane</keyword>
<feature type="region of interest" description="Disordered" evidence="1">
    <location>
        <begin position="33"/>
        <end position="96"/>
    </location>
</feature>
<dbReference type="AlphaFoldDB" id="A0A542EHB8"/>
<keyword evidence="4" id="KW-1185">Reference proteome</keyword>
<protein>
    <submittedName>
        <fullName evidence="3">Uncharacterized protein</fullName>
    </submittedName>
</protein>
<evidence type="ECO:0000256" key="1">
    <source>
        <dbReference type="SAM" id="MobiDB-lite"/>
    </source>
</evidence>
<feature type="compositionally biased region" description="Low complexity" evidence="1">
    <location>
        <begin position="63"/>
        <end position="81"/>
    </location>
</feature>
<evidence type="ECO:0000313" key="4">
    <source>
        <dbReference type="Proteomes" id="UP000320806"/>
    </source>
</evidence>
<organism evidence="3 4">
    <name type="scientific">Yimella lutea</name>
    <dbReference type="NCBI Taxonomy" id="587872"/>
    <lineage>
        <taxon>Bacteria</taxon>
        <taxon>Bacillati</taxon>
        <taxon>Actinomycetota</taxon>
        <taxon>Actinomycetes</taxon>
        <taxon>Micrococcales</taxon>
        <taxon>Dermacoccaceae</taxon>
        <taxon>Yimella</taxon>
    </lineage>
</organism>
<accession>A0A542EHB8</accession>
<evidence type="ECO:0000313" key="3">
    <source>
        <dbReference type="EMBL" id="TQJ14694.1"/>
    </source>
</evidence>
<comment type="caution">
    <text evidence="3">The sequence shown here is derived from an EMBL/GenBank/DDBJ whole genome shotgun (WGS) entry which is preliminary data.</text>
</comment>
<feature type="transmembrane region" description="Helical" evidence="2">
    <location>
        <begin position="6"/>
        <end position="24"/>
    </location>
</feature>
<dbReference type="EMBL" id="VFMO01000001">
    <property type="protein sequence ID" value="TQJ14694.1"/>
    <property type="molecule type" value="Genomic_DNA"/>
</dbReference>
<sequence length="230" mass="24530">MDRGKALIAVMAAVIVAMVGLIVVKQNNQKTVEAGSGTSVSVPRPNATIDPANPPGGQPPLPSETDTSTTEASSSSTTTDEIPTRPPEYRSPSTWAPGTAGYSAVRYVTEYNSQSYADPSPVAWVTRTAAWVTPEFAAKNLDPIMGAASTEDPEWLRRKENKVSIGTSKLQVEKSGDGSPTMQTFTVIYHMVRSESGKRTVSESPTTYNVEVSKVGAKWLVSNTTYGVSL</sequence>
<evidence type="ECO:0000256" key="2">
    <source>
        <dbReference type="SAM" id="Phobius"/>
    </source>
</evidence>
<keyword evidence="2" id="KW-0472">Membrane</keyword>
<keyword evidence="2" id="KW-1133">Transmembrane helix</keyword>
<reference evidence="3 4" key="1">
    <citation type="submission" date="2019-06" db="EMBL/GenBank/DDBJ databases">
        <title>Sequencing the genomes of 1000 actinobacteria strains.</title>
        <authorList>
            <person name="Klenk H.-P."/>
        </authorList>
    </citation>
    <scope>NUCLEOTIDE SEQUENCE [LARGE SCALE GENOMIC DNA]</scope>
    <source>
        <strain evidence="3 4">DSM 19828</strain>
    </source>
</reference>
<name>A0A542EHB8_9MICO</name>
<dbReference type="Proteomes" id="UP000320806">
    <property type="component" value="Unassembled WGS sequence"/>
</dbReference>
<gene>
    <name evidence="3" type="ORF">FB459_2194</name>
</gene>
<feature type="compositionally biased region" description="Pro residues" evidence="1">
    <location>
        <begin position="52"/>
        <end position="62"/>
    </location>
</feature>